<evidence type="ECO:0000256" key="2">
    <source>
        <dbReference type="ARBA" id="ARBA00006488"/>
    </source>
</evidence>
<dbReference type="AlphaFoldDB" id="A0A162M175"/>
<evidence type="ECO:0000256" key="13">
    <source>
        <dbReference type="ARBA" id="ARBA00023004"/>
    </source>
</evidence>
<keyword evidence="5 17" id="KW-0349">Heme</keyword>
<comment type="similarity">
    <text evidence="2">Belongs to the cytochrome c family.</text>
</comment>
<gene>
    <name evidence="19" type="ORF">NOR_01960</name>
</gene>
<evidence type="ECO:0000256" key="1">
    <source>
        <dbReference type="ARBA" id="ARBA00004273"/>
    </source>
</evidence>
<feature type="region of interest" description="Disordered" evidence="18">
    <location>
        <begin position="391"/>
        <end position="425"/>
    </location>
</feature>
<dbReference type="InterPro" id="IPR036909">
    <property type="entry name" value="Cyt_c-like_dom_sf"/>
</dbReference>
<feature type="binding site" description="covalent" evidence="17">
    <location>
        <position position="114"/>
    </location>
    <ligand>
        <name>heme c</name>
        <dbReference type="ChEBI" id="CHEBI:61717"/>
    </ligand>
</feature>
<feature type="compositionally biased region" description="Polar residues" evidence="18">
    <location>
        <begin position="408"/>
        <end position="418"/>
    </location>
</feature>
<evidence type="ECO:0000256" key="14">
    <source>
        <dbReference type="ARBA" id="ARBA00023128"/>
    </source>
</evidence>
<dbReference type="PANTHER" id="PTHR10266">
    <property type="entry name" value="CYTOCHROME C1"/>
    <property type="match status" value="1"/>
</dbReference>
<dbReference type="Gene3D" id="1.20.5.100">
    <property type="entry name" value="Cytochrome c1, transmembrane anchor, C-terminal"/>
    <property type="match status" value="1"/>
</dbReference>
<proteinExistence type="inferred from homology"/>
<evidence type="ECO:0000313" key="20">
    <source>
        <dbReference type="Proteomes" id="UP000243498"/>
    </source>
</evidence>
<evidence type="ECO:0000256" key="15">
    <source>
        <dbReference type="ARBA" id="ARBA00023136"/>
    </source>
</evidence>
<dbReference type="FunFam" id="1.20.5.100:FF:000003">
    <property type="entry name" value="Cytochrome c1, heme protein, mitochondrial"/>
    <property type="match status" value="1"/>
</dbReference>
<organism evidence="19 20">
    <name type="scientific">Metarhizium rileyi (strain RCEF 4871)</name>
    <name type="common">Nomuraea rileyi</name>
    <dbReference type="NCBI Taxonomy" id="1649241"/>
    <lineage>
        <taxon>Eukaryota</taxon>
        <taxon>Fungi</taxon>
        <taxon>Dikarya</taxon>
        <taxon>Ascomycota</taxon>
        <taxon>Pezizomycotina</taxon>
        <taxon>Sordariomycetes</taxon>
        <taxon>Hypocreomycetidae</taxon>
        <taxon>Hypocreales</taxon>
        <taxon>Clavicipitaceae</taxon>
        <taxon>Metarhizium</taxon>
    </lineage>
</organism>
<dbReference type="GO" id="GO:0020037">
    <property type="term" value="F:heme binding"/>
    <property type="evidence" value="ECO:0007669"/>
    <property type="project" value="InterPro"/>
</dbReference>
<evidence type="ECO:0000256" key="9">
    <source>
        <dbReference type="ARBA" id="ARBA00022792"/>
    </source>
</evidence>
<dbReference type="GO" id="GO:0008121">
    <property type="term" value="F:quinol-cytochrome-c reductase activity"/>
    <property type="evidence" value="ECO:0007669"/>
    <property type="project" value="UniProtKB-EC"/>
</dbReference>
<sequence length="657" mass="72291">MLARSCLRSTRTLNGLRNGVNTVSKRAASTSSGAAGPASPARLNFAAIASTTVAAGSIAWYYHLYGPVAFAASPAEEGLHATQYPWVHQQWLKTFDHQALRRGFQVYREVCASCHSLSRIPYRTLVGAVLTVDEAKALAEENEYPGEPDEQGEIQMRPGKLADYIPDPYKNEEAARFANNGALPPDLSLIVKGRHGGCDYIFSLLTGYPEEPPAGAQVAPGMNFNPYFPGTGIGMARVLYDGLVDYEDGTPASTSQMAKDVVEFLNWAAEPEMDDRKKMGLKVLIVTSALWAISVWVKRYKWAWLKSRKLAYDPPADSKIWYPFVALAELSGMVELLSYLIISLPSLHATSSVHVPGVNKTTLIRPPACHPRAFDSSIFNVAIQGLQPALSTQETNSTHRPPSRQHRPSISQATQSLPGVTMPYVADGHDFQSARKRRWDDDHDSDVYRLYTPDKQHPELYLLNPASGFAAARKTLPLPLKRARITPDDSLHRNSLAPTQRRRQSQPRAPQDQLSRASAAPNAALLTPCYICHRRPTKKSDLDSFAECQGCGERACFVCIRECHGWDADDGMSVLSEQEVLSRSFHMDDVESEQRDACHSCERSDIMLHGCCDGAGKDTKGWAVSGHRFVVCSRCCVERGRQGEVICLGCLSGMPGA</sequence>
<keyword evidence="12" id="KW-1133">Transmembrane helix</keyword>
<keyword evidence="4" id="KW-0813">Transport</keyword>
<feature type="compositionally biased region" description="Polar residues" evidence="18">
    <location>
        <begin position="391"/>
        <end position="400"/>
    </location>
</feature>
<keyword evidence="10" id="KW-1278">Translocase</keyword>
<evidence type="ECO:0000256" key="17">
    <source>
        <dbReference type="PIRSR" id="PIRSR602326-1"/>
    </source>
</evidence>
<keyword evidence="13 17" id="KW-0408">Iron</keyword>
<dbReference type="InterPro" id="IPR002326">
    <property type="entry name" value="Cyt_c1"/>
</dbReference>
<dbReference type="FunFam" id="1.10.760.10:FF:000002">
    <property type="entry name" value="Cytochrome c1, heme protein"/>
    <property type="match status" value="1"/>
</dbReference>
<comment type="subcellular location">
    <subcellularLocation>
        <location evidence="1">Mitochondrion inner membrane</location>
    </subcellularLocation>
</comment>
<keyword evidence="15" id="KW-0472">Membrane</keyword>
<keyword evidence="9" id="KW-0999">Mitochondrion inner membrane</keyword>
<name>A0A162M175_METRR</name>
<comment type="cofactor">
    <cofactor evidence="17">
        <name>heme c</name>
        <dbReference type="ChEBI" id="CHEBI:61717"/>
    </cofactor>
    <text evidence="17">Binds 1 heme c group covalently per subunit.</text>
</comment>
<dbReference type="SUPFAM" id="SSF81496">
    <property type="entry name" value="Cytochrome c1 subunit of cytochrome bc1 complex (Ubiquinol-cytochrome c reductase), transmembrane anchor"/>
    <property type="match status" value="1"/>
</dbReference>
<dbReference type="GO" id="GO:0006122">
    <property type="term" value="P:mitochondrial electron transport, ubiquinol to cytochrome c"/>
    <property type="evidence" value="ECO:0007669"/>
    <property type="project" value="TreeGrafter"/>
</dbReference>
<comment type="catalytic activity">
    <reaction evidence="16">
        <text>a quinol + 2 Fe(III)-[cytochrome c](out) = a quinone + 2 Fe(II)-[cytochrome c](out) + 2 H(+)(out)</text>
        <dbReference type="Rhea" id="RHEA:11484"/>
        <dbReference type="Rhea" id="RHEA-COMP:10350"/>
        <dbReference type="Rhea" id="RHEA-COMP:14399"/>
        <dbReference type="ChEBI" id="CHEBI:15378"/>
        <dbReference type="ChEBI" id="CHEBI:24646"/>
        <dbReference type="ChEBI" id="CHEBI:29033"/>
        <dbReference type="ChEBI" id="CHEBI:29034"/>
        <dbReference type="ChEBI" id="CHEBI:132124"/>
        <dbReference type="EC" id="7.1.1.8"/>
    </reaction>
</comment>
<dbReference type="EMBL" id="AZHC01000004">
    <property type="protein sequence ID" value="OAA48710.1"/>
    <property type="molecule type" value="Genomic_DNA"/>
</dbReference>
<feature type="binding site" description="covalent" evidence="17">
    <location>
        <position position="111"/>
    </location>
    <ligand>
        <name>heme c</name>
        <dbReference type="ChEBI" id="CHEBI:61717"/>
    </ligand>
</feature>
<dbReference type="Proteomes" id="UP000243498">
    <property type="component" value="Unassembled WGS sequence"/>
</dbReference>
<evidence type="ECO:0000256" key="12">
    <source>
        <dbReference type="ARBA" id="ARBA00022989"/>
    </source>
</evidence>
<evidence type="ECO:0000256" key="16">
    <source>
        <dbReference type="ARBA" id="ARBA00029351"/>
    </source>
</evidence>
<feature type="region of interest" description="Disordered" evidence="18">
    <location>
        <begin position="480"/>
        <end position="518"/>
    </location>
</feature>
<evidence type="ECO:0000256" key="5">
    <source>
        <dbReference type="ARBA" id="ARBA00022617"/>
    </source>
</evidence>
<evidence type="ECO:0000256" key="6">
    <source>
        <dbReference type="ARBA" id="ARBA00022660"/>
    </source>
</evidence>
<dbReference type="PANTHER" id="PTHR10266:SF3">
    <property type="entry name" value="CYTOCHROME C1, HEME PROTEIN, MITOCHONDRIAL"/>
    <property type="match status" value="1"/>
</dbReference>
<dbReference type="GO" id="GO:0046872">
    <property type="term" value="F:metal ion binding"/>
    <property type="evidence" value="ECO:0007669"/>
    <property type="project" value="UniProtKB-KW"/>
</dbReference>
<keyword evidence="6" id="KW-0679">Respiratory chain</keyword>
<protein>
    <recommendedName>
        <fullName evidence="3">quinol--cytochrome-c reductase</fullName>
        <ecNumber evidence="3">7.1.1.8</ecNumber>
    </recommendedName>
</protein>
<dbReference type="Gene3D" id="1.10.760.10">
    <property type="entry name" value="Cytochrome c-like domain"/>
    <property type="match status" value="1"/>
</dbReference>
<evidence type="ECO:0000256" key="4">
    <source>
        <dbReference type="ARBA" id="ARBA00022448"/>
    </source>
</evidence>
<evidence type="ECO:0000313" key="19">
    <source>
        <dbReference type="EMBL" id="OAA48710.1"/>
    </source>
</evidence>
<evidence type="ECO:0000256" key="3">
    <source>
        <dbReference type="ARBA" id="ARBA00012951"/>
    </source>
</evidence>
<dbReference type="OrthoDB" id="5925at2759"/>
<dbReference type="Pfam" id="PF02167">
    <property type="entry name" value="Cytochrom_C1"/>
    <property type="match status" value="1"/>
</dbReference>
<keyword evidence="7" id="KW-0812">Transmembrane</keyword>
<dbReference type="InterPro" id="IPR021157">
    <property type="entry name" value="Cyt_c1_TM_anchor_C"/>
</dbReference>
<dbReference type="PRINTS" id="PR00603">
    <property type="entry name" value="CYTOCHROMEC1"/>
</dbReference>
<keyword evidence="14" id="KW-0496">Mitochondrion</keyword>
<keyword evidence="8 17" id="KW-0479">Metal-binding</keyword>
<dbReference type="SUPFAM" id="SSF46626">
    <property type="entry name" value="Cytochrome c"/>
    <property type="match status" value="1"/>
</dbReference>
<feature type="binding site" description="covalent" evidence="17">
    <location>
        <position position="115"/>
    </location>
    <ligand>
        <name>heme c</name>
        <dbReference type="ChEBI" id="CHEBI:61717"/>
    </ligand>
</feature>
<evidence type="ECO:0000256" key="8">
    <source>
        <dbReference type="ARBA" id="ARBA00022723"/>
    </source>
</evidence>
<keyword evidence="20" id="KW-1185">Reference proteome</keyword>
<evidence type="ECO:0000256" key="10">
    <source>
        <dbReference type="ARBA" id="ARBA00022967"/>
    </source>
</evidence>
<evidence type="ECO:0000256" key="7">
    <source>
        <dbReference type="ARBA" id="ARBA00022692"/>
    </source>
</evidence>
<reference evidence="19 20" key="1">
    <citation type="journal article" date="2016" name="Genome Biol. Evol.">
        <title>Divergent and convergent evolution of fungal pathogenicity.</title>
        <authorList>
            <person name="Shang Y."/>
            <person name="Xiao G."/>
            <person name="Zheng P."/>
            <person name="Cen K."/>
            <person name="Zhan S."/>
            <person name="Wang C."/>
        </authorList>
    </citation>
    <scope>NUCLEOTIDE SEQUENCE [LARGE SCALE GENOMIC DNA]</scope>
    <source>
        <strain evidence="19 20">RCEF 4871</strain>
    </source>
</reference>
<comment type="caution">
    <text evidence="19">The sequence shown here is derived from an EMBL/GenBank/DDBJ whole genome shotgun (WGS) entry which is preliminary data.</text>
</comment>
<dbReference type="GO" id="GO:0005743">
    <property type="term" value="C:mitochondrial inner membrane"/>
    <property type="evidence" value="ECO:0007669"/>
    <property type="project" value="UniProtKB-SubCell"/>
</dbReference>
<dbReference type="STRING" id="1081105.A0A162M175"/>
<accession>A0A162M175</accession>
<evidence type="ECO:0000256" key="11">
    <source>
        <dbReference type="ARBA" id="ARBA00022982"/>
    </source>
</evidence>
<dbReference type="EC" id="7.1.1.8" evidence="3"/>
<keyword evidence="11" id="KW-0249">Electron transport</keyword>
<evidence type="ECO:0000256" key="18">
    <source>
        <dbReference type="SAM" id="MobiDB-lite"/>
    </source>
</evidence>
<feature type="binding site" description="covalent" evidence="17">
    <location>
        <position position="235"/>
    </location>
    <ligand>
        <name>heme c</name>
        <dbReference type="ChEBI" id="CHEBI:61717"/>
    </ligand>
</feature>